<sequence>MSGWKSAAPEAAVRVLAAARDVSWPWQDLLDQIDAQAAHART</sequence>
<dbReference type="RefSeq" id="WP_307236926.1">
    <property type="nucleotide sequence ID" value="NZ_JAUSUZ010000001.1"/>
</dbReference>
<evidence type="ECO:0000313" key="1">
    <source>
        <dbReference type="EMBL" id="MDQ0364958.1"/>
    </source>
</evidence>
<reference evidence="1 2" key="1">
    <citation type="submission" date="2023-07" db="EMBL/GenBank/DDBJ databases">
        <title>Sequencing the genomes of 1000 actinobacteria strains.</title>
        <authorList>
            <person name="Klenk H.-P."/>
        </authorList>
    </citation>
    <scope>NUCLEOTIDE SEQUENCE [LARGE SCALE GENOMIC DNA]</scope>
    <source>
        <strain evidence="1 2">DSM 44709</strain>
    </source>
</reference>
<accession>A0AAE3VVT8</accession>
<keyword evidence="2" id="KW-1185">Reference proteome</keyword>
<comment type="caution">
    <text evidence="1">The sequence shown here is derived from an EMBL/GenBank/DDBJ whole genome shotgun (WGS) entry which is preliminary data.</text>
</comment>
<organism evidence="1 2">
    <name type="scientific">Catenuloplanes indicus</name>
    <dbReference type="NCBI Taxonomy" id="137267"/>
    <lineage>
        <taxon>Bacteria</taxon>
        <taxon>Bacillati</taxon>
        <taxon>Actinomycetota</taxon>
        <taxon>Actinomycetes</taxon>
        <taxon>Micromonosporales</taxon>
        <taxon>Micromonosporaceae</taxon>
        <taxon>Catenuloplanes</taxon>
    </lineage>
</organism>
<dbReference type="AlphaFoldDB" id="A0AAE3VVT8"/>
<protein>
    <submittedName>
        <fullName evidence="1">Uncharacterized protein</fullName>
    </submittedName>
</protein>
<dbReference type="Proteomes" id="UP001240236">
    <property type="component" value="Unassembled WGS sequence"/>
</dbReference>
<name>A0AAE3VVT8_9ACTN</name>
<evidence type="ECO:0000313" key="2">
    <source>
        <dbReference type="Proteomes" id="UP001240236"/>
    </source>
</evidence>
<dbReference type="EMBL" id="JAUSUZ010000001">
    <property type="protein sequence ID" value="MDQ0364958.1"/>
    <property type="molecule type" value="Genomic_DNA"/>
</dbReference>
<proteinExistence type="predicted"/>
<gene>
    <name evidence="1" type="ORF">J2S42_001627</name>
</gene>